<organism evidence="2 3">
    <name type="scientific">Chryseosolibacter histidini</name>
    <dbReference type="NCBI Taxonomy" id="2782349"/>
    <lineage>
        <taxon>Bacteria</taxon>
        <taxon>Pseudomonadati</taxon>
        <taxon>Bacteroidota</taxon>
        <taxon>Cytophagia</taxon>
        <taxon>Cytophagales</taxon>
        <taxon>Chryseotaleaceae</taxon>
        <taxon>Chryseosolibacter</taxon>
    </lineage>
</organism>
<name>A0AAP2GNT7_9BACT</name>
<comment type="caution">
    <text evidence="2">The sequence shown here is derived from an EMBL/GenBank/DDBJ whole genome shotgun (WGS) entry which is preliminary data.</text>
</comment>
<dbReference type="InterPro" id="IPR013783">
    <property type="entry name" value="Ig-like_fold"/>
</dbReference>
<dbReference type="Pfam" id="PF17957">
    <property type="entry name" value="Big_7"/>
    <property type="match status" value="1"/>
</dbReference>
<evidence type="ECO:0000313" key="2">
    <source>
        <dbReference type="EMBL" id="MBT1697210.1"/>
    </source>
</evidence>
<dbReference type="RefSeq" id="WP_254163031.1">
    <property type="nucleotide sequence ID" value="NZ_JAHESF010000008.1"/>
</dbReference>
<accession>A0AAP2GNT7</accession>
<evidence type="ECO:0000256" key="1">
    <source>
        <dbReference type="SAM" id="SignalP"/>
    </source>
</evidence>
<evidence type="ECO:0000313" key="3">
    <source>
        <dbReference type="Proteomes" id="UP001319200"/>
    </source>
</evidence>
<reference evidence="2 3" key="1">
    <citation type="submission" date="2021-05" db="EMBL/GenBank/DDBJ databases">
        <title>A Polyphasic approach of four new species of the genus Ohtaekwangia: Ohtaekwangia histidinii sp. nov., Ohtaekwangia cretensis sp. nov., Ohtaekwangia indiensis sp. nov., Ohtaekwangia reichenbachii sp. nov. from diverse environment.</title>
        <authorList>
            <person name="Octaviana S."/>
        </authorList>
    </citation>
    <scope>NUCLEOTIDE SEQUENCE [LARGE SCALE GENOMIC DNA]</scope>
    <source>
        <strain evidence="2 3">PWU4</strain>
    </source>
</reference>
<feature type="signal peptide" evidence="1">
    <location>
        <begin position="1"/>
        <end position="19"/>
    </location>
</feature>
<dbReference type="Proteomes" id="UP001319200">
    <property type="component" value="Unassembled WGS sequence"/>
</dbReference>
<dbReference type="Gene3D" id="2.60.40.10">
    <property type="entry name" value="Immunoglobulins"/>
    <property type="match status" value="1"/>
</dbReference>
<proteinExistence type="predicted"/>
<feature type="chain" id="PRO_5043042470" evidence="1">
    <location>
        <begin position="20"/>
        <end position="536"/>
    </location>
</feature>
<gene>
    <name evidence="2" type="ORF">KK083_10010</name>
</gene>
<keyword evidence="3" id="KW-1185">Reference proteome</keyword>
<sequence>MKFSSFFSSALRTSALAVALSSVLWLTSCDDDPEPDKVLPELTVTNLADNATVWDVVSVALDVKDDRGIDKVELFVDGSLVTTLIASPYSTDWDTNSLTDGSHVVKVVATDKSGNFVEKEIPVTVKNVLVSFKVPANHLWSGSGESTRGFVFLSDNEGKLIKAVEIQNGQNVEIKAPGFKGETFYLTQAIVGIEGASNFPSLWTFAQVERGKWTILSDGEEDEVTVGQANLTFTNVTANAAYLLNGPGSYETYTEGSAATLTLKKSPATIYAARYPVMEGSLVTPAYRLIQNVVTGNNTISLSQVNIPLTKITPAAPANIPNVHVELMGSLVANDYTDVYEVSSAYKLNSTDNFVTLYKPGTAFASYYADIDMYDEKFELSRSTRNIDQLNLALPQYQGDVTFSNGKVNSSVTGSFDFISTSFEHPQNDDSEWSFIFPAGANVSLVVPVVPDILKSFDIPAVNANPDHFWLYDFEGADGYTGFKNAIRNTTYGPDELYQNGKEYTEMFVSRAVTQGRTKQNAAGRLTSSDRKFAQR</sequence>
<keyword evidence="1" id="KW-0732">Signal</keyword>
<dbReference type="AlphaFoldDB" id="A0AAP2GNT7"/>
<protein>
    <submittedName>
        <fullName evidence="2">Uncharacterized protein</fullName>
    </submittedName>
</protein>
<dbReference type="PROSITE" id="PS51257">
    <property type="entry name" value="PROKAR_LIPOPROTEIN"/>
    <property type="match status" value="1"/>
</dbReference>
<dbReference type="EMBL" id="JAHESF010000008">
    <property type="protein sequence ID" value="MBT1697210.1"/>
    <property type="molecule type" value="Genomic_DNA"/>
</dbReference>